<organism evidence="1 2">
    <name type="scientific">Clostridium putrefaciens</name>
    <dbReference type="NCBI Taxonomy" id="99675"/>
    <lineage>
        <taxon>Bacteria</taxon>
        <taxon>Bacillati</taxon>
        <taxon>Bacillota</taxon>
        <taxon>Clostridia</taxon>
        <taxon>Eubacteriales</taxon>
        <taxon>Clostridiaceae</taxon>
        <taxon>Clostridium</taxon>
    </lineage>
</organism>
<evidence type="ECO:0000313" key="2">
    <source>
        <dbReference type="Proteomes" id="UP000254664"/>
    </source>
</evidence>
<dbReference type="AlphaFoldDB" id="A0A381J5U0"/>
<accession>A0A381J5U0</accession>
<name>A0A381J5U0_9CLOT</name>
<reference evidence="1 2" key="1">
    <citation type="submission" date="2018-06" db="EMBL/GenBank/DDBJ databases">
        <authorList>
            <consortium name="Pathogen Informatics"/>
            <person name="Doyle S."/>
        </authorList>
    </citation>
    <scope>NUCLEOTIDE SEQUENCE [LARGE SCALE GENOMIC DNA]</scope>
    <source>
        <strain evidence="1 2">NCTC9836</strain>
    </source>
</reference>
<keyword evidence="2" id="KW-1185">Reference proteome</keyword>
<dbReference type="OrthoDB" id="9794280at2"/>
<sequence>MKHLMYRNTKIVNELMNYCYKNGSQNININVITKDQCTEFYIKALDITLNERNIYLLEKLLSAKRSHELEEHYWILAGDNDTDPELTLIGIMTDASSVSYSKEDNTLDIYLKRLG</sequence>
<protein>
    <submittedName>
        <fullName evidence="1">Uncharacterized protein</fullName>
    </submittedName>
</protein>
<evidence type="ECO:0000313" key="1">
    <source>
        <dbReference type="EMBL" id="SUY44972.1"/>
    </source>
</evidence>
<proteinExistence type="predicted"/>
<dbReference type="RefSeq" id="WP_115639987.1">
    <property type="nucleotide sequence ID" value="NZ_UFWZ01000001.1"/>
</dbReference>
<gene>
    <name evidence="1" type="ORF">NCTC9836_00094</name>
</gene>
<dbReference type="EMBL" id="UFWZ01000001">
    <property type="protein sequence ID" value="SUY44972.1"/>
    <property type="molecule type" value="Genomic_DNA"/>
</dbReference>
<dbReference type="Proteomes" id="UP000254664">
    <property type="component" value="Unassembled WGS sequence"/>
</dbReference>